<accession>A0A167TSD5</accession>
<dbReference type="AlphaFoldDB" id="A0A167TSD5"/>
<dbReference type="EMBL" id="AZHF01000020">
    <property type="protein sequence ID" value="OAA60896.1"/>
    <property type="molecule type" value="Genomic_DNA"/>
</dbReference>
<proteinExistence type="predicted"/>
<organism evidence="2 3">
    <name type="scientific">Akanthomyces lecanii RCEF 1005</name>
    <dbReference type="NCBI Taxonomy" id="1081108"/>
    <lineage>
        <taxon>Eukaryota</taxon>
        <taxon>Fungi</taxon>
        <taxon>Dikarya</taxon>
        <taxon>Ascomycota</taxon>
        <taxon>Pezizomycotina</taxon>
        <taxon>Sordariomycetes</taxon>
        <taxon>Hypocreomycetidae</taxon>
        <taxon>Hypocreales</taxon>
        <taxon>Cordycipitaceae</taxon>
        <taxon>Akanthomyces</taxon>
        <taxon>Cordyceps confragosa</taxon>
    </lineage>
</organism>
<dbReference type="Proteomes" id="UP000076881">
    <property type="component" value="Unassembled WGS sequence"/>
</dbReference>
<feature type="compositionally biased region" description="Acidic residues" evidence="1">
    <location>
        <begin position="163"/>
        <end position="177"/>
    </location>
</feature>
<comment type="caution">
    <text evidence="2">The sequence shown here is derived from an EMBL/GenBank/DDBJ whole genome shotgun (WGS) entry which is preliminary data.</text>
</comment>
<protein>
    <submittedName>
        <fullName evidence="2">Uncharacterized protein</fullName>
    </submittedName>
</protein>
<keyword evidence="3" id="KW-1185">Reference proteome</keyword>
<name>A0A167TSD5_CORDF</name>
<feature type="region of interest" description="Disordered" evidence="1">
    <location>
        <begin position="149"/>
        <end position="177"/>
    </location>
</feature>
<evidence type="ECO:0000256" key="1">
    <source>
        <dbReference type="SAM" id="MobiDB-lite"/>
    </source>
</evidence>
<evidence type="ECO:0000313" key="3">
    <source>
        <dbReference type="Proteomes" id="UP000076881"/>
    </source>
</evidence>
<reference evidence="2 3" key="1">
    <citation type="journal article" date="2016" name="Genome Biol. Evol.">
        <title>Divergent and convergent evolution of fungal pathogenicity.</title>
        <authorList>
            <person name="Shang Y."/>
            <person name="Xiao G."/>
            <person name="Zheng P."/>
            <person name="Cen K."/>
            <person name="Zhan S."/>
            <person name="Wang C."/>
        </authorList>
    </citation>
    <scope>NUCLEOTIDE SEQUENCE [LARGE SCALE GENOMIC DNA]</scope>
    <source>
        <strain evidence="2 3">RCEF 1005</strain>
    </source>
</reference>
<sequence length="203" mass="22024">MDDSLTGTLHRATNLASKGTNGPITLWGITRNARDLVSFSTEIKTATAELLPYVGLALPISTLKETDEYEDTLWNMLQHTPGEIVAKEKRDEKDGLTVVAIATIAVLCANCGLYPADHVELKNIASLLWDCKLAAALKMFYVPDKPRKRTVVPDSTAGSECDGGTEDNSDASTDDVYQDNVDRYCRGADATGKKDNTSHDDGK</sequence>
<dbReference type="OrthoDB" id="10422097at2759"/>
<evidence type="ECO:0000313" key="2">
    <source>
        <dbReference type="EMBL" id="OAA60896.1"/>
    </source>
</evidence>
<gene>
    <name evidence="2" type="ORF">LEL_10775</name>
</gene>